<evidence type="ECO:0000313" key="2">
    <source>
        <dbReference type="Proteomes" id="UP000192796"/>
    </source>
</evidence>
<dbReference type="EMBL" id="LVYD01000068">
    <property type="protein sequence ID" value="OQP60000.1"/>
    <property type="molecule type" value="Genomic_DNA"/>
</dbReference>
<gene>
    <name evidence="1" type="ORF">A3860_35090</name>
</gene>
<dbReference type="Proteomes" id="UP000192796">
    <property type="component" value="Unassembled WGS sequence"/>
</dbReference>
<accession>A0A1V9FNT5</accession>
<organism evidence="1 2">
    <name type="scientific">Niastella vici</name>
    <dbReference type="NCBI Taxonomy" id="1703345"/>
    <lineage>
        <taxon>Bacteria</taxon>
        <taxon>Pseudomonadati</taxon>
        <taxon>Bacteroidota</taxon>
        <taxon>Chitinophagia</taxon>
        <taxon>Chitinophagales</taxon>
        <taxon>Chitinophagaceae</taxon>
        <taxon>Niastella</taxon>
    </lineage>
</organism>
<reference evidence="1 2" key="1">
    <citation type="submission" date="2016-03" db="EMBL/GenBank/DDBJ databases">
        <title>Niastella vici sp. nov., isolated from farmland soil.</title>
        <authorList>
            <person name="Chen L."/>
            <person name="Wang D."/>
            <person name="Yang S."/>
            <person name="Wang G."/>
        </authorList>
    </citation>
    <scope>NUCLEOTIDE SEQUENCE [LARGE SCALE GENOMIC DNA]</scope>
    <source>
        <strain evidence="1 2">DJ57</strain>
    </source>
</reference>
<dbReference type="OrthoDB" id="1522859at2"/>
<name>A0A1V9FNT5_9BACT</name>
<evidence type="ECO:0008006" key="3">
    <source>
        <dbReference type="Google" id="ProtNLM"/>
    </source>
</evidence>
<dbReference type="AlphaFoldDB" id="A0A1V9FNT5"/>
<keyword evidence="2" id="KW-1185">Reference proteome</keyword>
<dbReference type="RefSeq" id="WP_081153724.1">
    <property type="nucleotide sequence ID" value="NZ_LVYD01000068.1"/>
</dbReference>
<evidence type="ECO:0000313" key="1">
    <source>
        <dbReference type="EMBL" id="OQP60000.1"/>
    </source>
</evidence>
<comment type="caution">
    <text evidence="1">The sequence shown here is derived from an EMBL/GenBank/DDBJ whole genome shotgun (WGS) entry which is preliminary data.</text>
</comment>
<sequence>MKSFQLILLCLVCVAKSYGQGGRIVVEITKEKHKSYTIKVIQWVNPRADSSWLPSIEKDLNRSIPANKHIKKGKYVVSARFIADKDGNICEVECENDPGFGIGADVVRALKKSGKWVSGKGYIVQPYKH</sequence>
<proteinExistence type="predicted"/>
<protein>
    <recommendedName>
        <fullName evidence="3">TonB C-terminal domain-containing protein</fullName>
    </recommendedName>
</protein>
<dbReference type="STRING" id="1703345.A3860_35090"/>